<evidence type="ECO:0000313" key="9">
    <source>
        <dbReference type="EMBL" id="CAB5697557.1"/>
    </source>
</evidence>
<evidence type="ECO:0000256" key="7">
    <source>
        <dbReference type="ARBA" id="ARBA00023136"/>
    </source>
</evidence>
<feature type="transmembrane region" description="Helical" evidence="8">
    <location>
        <begin position="334"/>
        <end position="351"/>
    </location>
</feature>
<keyword evidence="10" id="KW-0282">Flagellum</keyword>
<keyword evidence="6 8" id="KW-1133">Transmembrane helix</keyword>
<keyword evidence="7 8" id="KW-0472">Membrane</keyword>
<comment type="subcellular location">
    <subcellularLocation>
        <location evidence="1">Cell inner membrane</location>
        <topology evidence="1">Multi-pass membrane protein</topology>
    </subcellularLocation>
</comment>
<reference evidence="9" key="2">
    <citation type="submission" date="2020-05" db="EMBL/GenBank/DDBJ databases">
        <authorList>
            <person name="Delgado-Blas J."/>
        </authorList>
    </citation>
    <scope>NUCLEOTIDE SEQUENCE</scope>
    <source>
        <strain evidence="9">BB1453</strain>
    </source>
</reference>
<evidence type="ECO:0000256" key="2">
    <source>
        <dbReference type="ARBA" id="ARBA00009494"/>
    </source>
</evidence>
<comment type="caution">
    <text evidence="10">The sequence shown here is derived from an EMBL/GenBank/DDBJ whole genome shotgun (WGS) entry which is preliminary data.</text>
</comment>
<dbReference type="GeneID" id="92272888"/>
<sequence length="697" mass="79435">MLNHVIITAIIVISLTIMASFLYFRRGRHSGVYQIPSVASPSFRKMIDSDYQTISQYLNYCAAISTNTSQHPWQIKKNSIIATVCHSLTRFNLRQEQGNSWRYFIDTIEVQLPSQLEPFLQRQNVMEIVETDHLPLIISMNSHSLKDFSSEWQTGMPIDSTWPDAAIQERGQHSIERLKVRKETNEEHRLHHSTGWLGAAIICLSFLFGYLTLVSIPLLQESGLVITTITFIIGLLILFRSRMFPRQYQDIQCIHGQPKRWELYGELDKKYSTNTSIAGIDLHYPNHWTNYLKYEENQAVNIDFYTTGEVVRHGKYLSLHEEERYYPYKRFKKNVLMLVGALLTMALIFAYQPIDLPIKLGFAWLGGTEKIKAESPNELASRQLKVGDTLVAQGKGMCYRSPNLNKENQAQFVPFDCSGIYWNDVSLQTEPQSEVVEHSISLLDTVKSQLHPDKNSTGVNPRLQRDIMKSGMNIIFDFSAIIMGTEQLCHNSDNCLKLKNALTNLGSTDDWPSLVKKASTGKLKGAHVLLRAGSAEALENIVEDTIYDFIRTEIDREVRKINSPPPGGVLLISDENKPLVDSIQGASFNELSPLQRWQELQRLSNLLINTPFNIEGVITDLSVDANGTLQIVLHEEPNEKVVSQYICSALFILFLLVCALLNGSLIVLRVLNNKKRLRNITEYYDKCFEANPPSYRR</sequence>
<feature type="transmembrane region" description="Helical" evidence="8">
    <location>
        <begin position="649"/>
        <end position="671"/>
    </location>
</feature>
<evidence type="ECO:0000256" key="1">
    <source>
        <dbReference type="ARBA" id="ARBA00004429"/>
    </source>
</evidence>
<dbReference type="Pfam" id="PF07095">
    <property type="entry name" value="IgaA"/>
    <property type="match status" value="1"/>
</dbReference>
<dbReference type="RefSeq" id="WP_004263171.1">
    <property type="nucleotide sequence ID" value="NZ_ABDWLN020000045.1"/>
</dbReference>
<keyword evidence="5 8" id="KW-0812">Transmembrane</keyword>
<keyword evidence="4" id="KW-0997">Cell inner membrane</keyword>
<dbReference type="Proteomes" id="UP000216001">
    <property type="component" value="Unassembled WGS sequence"/>
</dbReference>
<comment type="similarity">
    <text evidence="2">Belongs to the IgaA family.</text>
</comment>
<keyword evidence="3" id="KW-1003">Cell membrane</keyword>
<dbReference type="Proteomes" id="UP000834611">
    <property type="component" value="Unassembled WGS sequence"/>
</dbReference>
<feature type="transmembrane region" description="Helical" evidence="8">
    <location>
        <begin position="196"/>
        <end position="216"/>
    </location>
</feature>
<evidence type="ECO:0000256" key="3">
    <source>
        <dbReference type="ARBA" id="ARBA00022475"/>
    </source>
</evidence>
<name>A0A264VNU7_PRORE</name>
<feature type="transmembrane region" description="Helical" evidence="8">
    <location>
        <begin position="222"/>
        <end position="239"/>
    </location>
</feature>
<organism evidence="10 11">
    <name type="scientific">Providencia rettgeri</name>
    <dbReference type="NCBI Taxonomy" id="587"/>
    <lineage>
        <taxon>Bacteria</taxon>
        <taxon>Pseudomonadati</taxon>
        <taxon>Pseudomonadota</taxon>
        <taxon>Gammaproteobacteria</taxon>
        <taxon>Enterobacterales</taxon>
        <taxon>Morganellaceae</taxon>
        <taxon>Providencia</taxon>
    </lineage>
</organism>
<evidence type="ECO:0000256" key="5">
    <source>
        <dbReference type="ARBA" id="ARBA00022692"/>
    </source>
</evidence>
<evidence type="ECO:0000313" key="11">
    <source>
        <dbReference type="Proteomes" id="UP000216001"/>
    </source>
</evidence>
<proteinExistence type="inferred from homology"/>
<dbReference type="STRING" id="587.RB151_000810"/>
<dbReference type="InterPro" id="IPR010771">
    <property type="entry name" value="IgaA"/>
</dbReference>
<protein>
    <submittedName>
        <fullName evidence="10">Flagellar operon control protein UmoB</fullName>
    </submittedName>
    <submittedName>
        <fullName evidence="9">Intracellular growth attenuator protein igaA</fullName>
    </submittedName>
</protein>
<dbReference type="EMBL" id="NOWC01000035">
    <property type="protein sequence ID" value="OZS72527.1"/>
    <property type="molecule type" value="Genomic_DNA"/>
</dbReference>
<dbReference type="GO" id="GO:0005886">
    <property type="term" value="C:plasma membrane"/>
    <property type="evidence" value="ECO:0007669"/>
    <property type="project" value="UniProtKB-SubCell"/>
</dbReference>
<dbReference type="EMBL" id="CAHPSF010000005">
    <property type="protein sequence ID" value="CAB5697557.1"/>
    <property type="molecule type" value="Genomic_DNA"/>
</dbReference>
<evidence type="ECO:0000256" key="6">
    <source>
        <dbReference type="ARBA" id="ARBA00022989"/>
    </source>
</evidence>
<reference evidence="10 11" key="1">
    <citation type="submission" date="2017-07" db="EMBL/GenBank/DDBJ databases">
        <title>blaIMP-27 on transferable plasmids in Proteus mirabilis and Providencia rettgeri.</title>
        <authorList>
            <person name="Potter R."/>
        </authorList>
    </citation>
    <scope>NUCLEOTIDE SEQUENCE [LARGE SCALE GENOMIC DNA]</scope>
    <source>
        <strain evidence="10 11">PR1</strain>
    </source>
</reference>
<evidence type="ECO:0000256" key="8">
    <source>
        <dbReference type="SAM" id="Phobius"/>
    </source>
</evidence>
<evidence type="ECO:0000256" key="4">
    <source>
        <dbReference type="ARBA" id="ARBA00022519"/>
    </source>
</evidence>
<gene>
    <name evidence="9" type="primary">igaA</name>
    <name evidence="10" type="ORF">CHI95_21375</name>
    <name evidence="9" type="ORF">GHA_02375</name>
</gene>
<dbReference type="AlphaFoldDB" id="A0A264VNU7"/>
<feature type="transmembrane region" description="Helical" evidence="8">
    <location>
        <begin position="6"/>
        <end position="24"/>
    </location>
</feature>
<accession>A0A264VNU7</accession>
<evidence type="ECO:0000313" key="10">
    <source>
        <dbReference type="EMBL" id="OZS72527.1"/>
    </source>
</evidence>
<keyword evidence="10" id="KW-0969">Cilium</keyword>
<keyword evidence="10" id="KW-0966">Cell projection</keyword>